<name>G5ST21_9BACT</name>
<evidence type="ECO:0000313" key="3">
    <source>
        <dbReference type="Proteomes" id="UP000003598"/>
    </source>
</evidence>
<evidence type="ECO:0000256" key="1">
    <source>
        <dbReference type="SAM" id="SignalP"/>
    </source>
</evidence>
<dbReference type="EMBL" id="AFFY01000034">
    <property type="protein sequence ID" value="EHG99615.1"/>
    <property type="molecule type" value="Genomic_DNA"/>
</dbReference>
<comment type="caution">
    <text evidence="2">The sequence shown here is derived from an EMBL/GenBank/DDBJ whole genome shotgun (WGS) entry which is preliminary data.</text>
</comment>
<sequence length="52" mass="6021">MENKFKSWLSVCTILLLVMQMSLSTSCNDDLSAESYYTFTGEMMSDFLKNHE</sequence>
<evidence type="ECO:0000313" key="2">
    <source>
        <dbReference type="EMBL" id="EHG99615.1"/>
    </source>
</evidence>
<keyword evidence="3" id="KW-1185">Reference proteome</keyword>
<feature type="non-terminal residue" evidence="2">
    <location>
        <position position="52"/>
    </location>
</feature>
<feature type="chain" id="PRO_5003484455" evidence="1">
    <location>
        <begin position="28"/>
        <end position="52"/>
    </location>
</feature>
<proteinExistence type="predicted"/>
<dbReference type="PROSITE" id="PS51257">
    <property type="entry name" value="PROKAR_LIPOPROTEIN"/>
    <property type="match status" value="1"/>
</dbReference>
<feature type="signal peptide" evidence="1">
    <location>
        <begin position="1"/>
        <end position="27"/>
    </location>
</feature>
<reference evidence="2 3" key="1">
    <citation type="submission" date="2011-03" db="EMBL/GenBank/DDBJ databases">
        <authorList>
            <person name="Weinstock G."/>
            <person name="Sodergren E."/>
            <person name="Clifton S."/>
            <person name="Fulton L."/>
            <person name="Fulton B."/>
            <person name="Courtney L."/>
            <person name="Fronick C."/>
            <person name="Harrison M."/>
            <person name="Strong C."/>
            <person name="Farmer C."/>
            <person name="Delahaunty K."/>
            <person name="Markovic C."/>
            <person name="Hall O."/>
            <person name="Minx P."/>
            <person name="Tomlinson C."/>
            <person name="Mitreva M."/>
            <person name="Hou S."/>
            <person name="Chen J."/>
            <person name="Wollam A."/>
            <person name="Pepin K.H."/>
            <person name="Johnson M."/>
            <person name="Bhonagiri V."/>
            <person name="Zhang X."/>
            <person name="Suruliraj S."/>
            <person name="Warren W."/>
            <person name="Chinwalla A."/>
            <person name="Mardis E.R."/>
            <person name="Wilson R.K."/>
        </authorList>
    </citation>
    <scope>NUCLEOTIDE SEQUENCE [LARGE SCALE GENOMIC DNA]</scope>
    <source>
        <strain evidence="2 3">YIT 11840</strain>
    </source>
</reference>
<gene>
    <name evidence="2" type="ORF">HMPREF9441_02521</name>
</gene>
<protein>
    <submittedName>
        <fullName evidence="2">Uncharacterized protein</fullName>
    </submittedName>
</protein>
<accession>G5ST21</accession>
<dbReference type="HOGENOM" id="CLU_3092078_0_0_10"/>
<dbReference type="AlphaFoldDB" id="G5ST21"/>
<organism evidence="2 3">
    <name type="scientific">Paraprevotella clara YIT 11840</name>
    <dbReference type="NCBI Taxonomy" id="762968"/>
    <lineage>
        <taxon>Bacteria</taxon>
        <taxon>Pseudomonadati</taxon>
        <taxon>Bacteroidota</taxon>
        <taxon>Bacteroidia</taxon>
        <taxon>Bacteroidales</taxon>
        <taxon>Prevotellaceae</taxon>
        <taxon>Paraprevotella</taxon>
    </lineage>
</organism>
<dbReference type="Proteomes" id="UP000003598">
    <property type="component" value="Unassembled WGS sequence"/>
</dbReference>
<keyword evidence="1" id="KW-0732">Signal</keyword>
<dbReference type="OrthoDB" id="659398at2"/>